<sequence length="192" mass="21500">MTIGRDQRAAVREIREEMRIQQFQRDFCELCNGFDGYEVRSGILEEFVNDLADTRYEQRAPHPTKIQGSRFGRIASQTGYGGAEVTGGAGIGRLAEILVADFYGIRNGFGIGVGSFKKVVVWTSQGERASVWTSPVAVWTSQGLRLEHAGYRVNVARLSTGKKIGLDVAQYNEENNVFRNRENIFALEMNTR</sequence>
<dbReference type="AlphaFoldDB" id="A0ABD0US65"/>
<gene>
    <name evidence="1" type="ORF">M5K25_016095</name>
</gene>
<reference evidence="1 2" key="1">
    <citation type="journal article" date="2024" name="Plant Biotechnol. J.">
        <title>Dendrobium thyrsiflorum genome and its molecular insights into genes involved in important horticultural traits.</title>
        <authorList>
            <person name="Chen B."/>
            <person name="Wang J.Y."/>
            <person name="Zheng P.J."/>
            <person name="Li K.L."/>
            <person name="Liang Y.M."/>
            <person name="Chen X.F."/>
            <person name="Zhang C."/>
            <person name="Zhao X."/>
            <person name="He X."/>
            <person name="Zhang G.Q."/>
            <person name="Liu Z.J."/>
            <person name="Xu Q."/>
        </authorList>
    </citation>
    <scope>NUCLEOTIDE SEQUENCE [LARGE SCALE GENOMIC DNA]</scope>
    <source>
        <strain evidence="1">GZMU011</strain>
    </source>
</reference>
<proteinExistence type="predicted"/>
<evidence type="ECO:0000313" key="1">
    <source>
        <dbReference type="EMBL" id="KAL0915662.1"/>
    </source>
</evidence>
<organism evidence="1 2">
    <name type="scientific">Dendrobium thyrsiflorum</name>
    <name type="common">Pinecone-like raceme dendrobium</name>
    <name type="synonym">Orchid</name>
    <dbReference type="NCBI Taxonomy" id="117978"/>
    <lineage>
        <taxon>Eukaryota</taxon>
        <taxon>Viridiplantae</taxon>
        <taxon>Streptophyta</taxon>
        <taxon>Embryophyta</taxon>
        <taxon>Tracheophyta</taxon>
        <taxon>Spermatophyta</taxon>
        <taxon>Magnoliopsida</taxon>
        <taxon>Liliopsida</taxon>
        <taxon>Asparagales</taxon>
        <taxon>Orchidaceae</taxon>
        <taxon>Epidendroideae</taxon>
        <taxon>Malaxideae</taxon>
        <taxon>Dendrobiinae</taxon>
        <taxon>Dendrobium</taxon>
    </lineage>
</organism>
<protein>
    <recommendedName>
        <fullName evidence="3">Nudix hydrolase domain-containing protein</fullName>
    </recommendedName>
</protein>
<evidence type="ECO:0000313" key="2">
    <source>
        <dbReference type="Proteomes" id="UP001552299"/>
    </source>
</evidence>
<dbReference type="Proteomes" id="UP001552299">
    <property type="component" value="Unassembled WGS sequence"/>
</dbReference>
<comment type="caution">
    <text evidence="1">The sequence shown here is derived from an EMBL/GenBank/DDBJ whole genome shotgun (WGS) entry which is preliminary data.</text>
</comment>
<name>A0ABD0US65_DENTH</name>
<keyword evidence="2" id="KW-1185">Reference proteome</keyword>
<dbReference type="EMBL" id="JANQDX010000012">
    <property type="protein sequence ID" value="KAL0915662.1"/>
    <property type="molecule type" value="Genomic_DNA"/>
</dbReference>
<accession>A0ABD0US65</accession>
<evidence type="ECO:0008006" key="3">
    <source>
        <dbReference type="Google" id="ProtNLM"/>
    </source>
</evidence>